<evidence type="ECO:0000313" key="2">
    <source>
        <dbReference type="Proteomes" id="UP001235966"/>
    </source>
</evidence>
<name>A0ABT9NAI1_9ACTO</name>
<comment type="caution">
    <text evidence="1">The sequence shown here is derived from an EMBL/GenBank/DDBJ whole genome shotgun (WGS) entry which is preliminary data.</text>
</comment>
<dbReference type="Proteomes" id="UP001235966">
    <property type="component" value="Unassembled WGS sequence"/>
</dbReference>
<proteinExistence type="predicted"/>
<accession>A0ABT9NAI1</accession>
<sequence length="67" mass="8126">MSENLIKVREAVAKAGYMWRSFTGEAAYDRYVERHKRLHPDHPPMTKREFWRDRADWDENNVQARCC</sequence>
<reference evidence="1 2" key="1">
    <citation type="submission" date="2023-07" db="EMBL/GenBank/DDBJ databases">
        <title>Sequencing the genomes of 1000 actinobacteria strains.</title>
        <authorList>
            <person name="Klenk H.-P."/>
        </authorList>
    </citation>
    <scope>NUCLEOTIDE SEQUENCE [LARGE SCALE GENOMIC DNA]</scope>
    <source>
        <strain evidence="1 2">DSM 102162</strain>
    </source>
</reference>
<dbReference type="InterPro" id="IPR007423">
    <property type="entry name" value="Sel_put"/>
</dbReference>
<gene>
    <name evidence="1" type="ORF">J2S49_000818</name>
</gene>
<dbReference type="EMBL" id="JAUSQW010000001">
    <property type="protein sequence ID" value="MDP9800742.1"/>
    <property type="molecule type" value="Genomic_DNA"/>
</dbReference>
<organism evidence="1 2">
    <name type="scientific">Arcanobacterium wilhelmae</name>
    <dbReference type="NCBI Taxonomy" id="1803177"/>
    <lineage>
        <taxon>Bacteria</taxon>
        <taxon>Bacillati</taxon>
        <taxon>Actinomycetota</taxon>
        <taxon>Actinomycetes</taxon>
        <taxon>Actinomycetales</taxon>
        <taxon>Actinomycetaceae</taxon>
        <taxon>Arcanobacterium</taxon>
    </lineage>
</organism>
<dbReference type="RefSeq" id="WP_278058185.1">
    <property type="nucleotide sequence ID" value="NZ_CP121247.1"/>
</dbReference>
<keyword evidence="2" id="KW-1185">Reference proteome</keyword>
<protein>
    <submittedName>
        <fullName evidence="1">Uncharacterized short protein YbdD (DUF466 family)</fullName>
    </submittedName>
</protein>
<dbReference type="Pfam" id="PF04328">
    <property type="entry name" value="Sel_put"/>
    <property type="match status" value="1"/>
</dbReference>
<evidence type="ECO:0000313" key="1">
    <source>
        <dbReference type="EMBL" id="MDP9800742.1"/>
    </source>
</evidence>